<organism evidence="1 2">
    <name type="scientific">Rhizophagus irregularis</name>
    <dbReference type="NCBI Taxonomy" id="588596"/>
    <lineage>
        <taxon>Eukaryota</taxon>
        <taxon>Fungi</taxon>
        <taxon>Fungi incertae sedis</taxon>
        <taxon>Mucoromycota</taxon>
        <taxon>Glomeromycotina</taxon>
        <taxon>Glomeromycetes</taxon>
        <taxon>Glomerales</taxon>
        <taxon>Glomeraceae</taxon>
        <taxon>Rhizophagus</taxon>
    </lineage>
</organism>
<evidence type="ECO:0000313" key="1">
    <source>
        <dbReference type="EMBL" id="CAB5319998.1"/>
    </source>
</evidence>
<accession>A0A915YR81</accession>
<gene>
    <name evidence="1" type="ORF">CHRIB12_LOCUS2128</name>
</gene>
<dbReference type="VEuPathDB" id="FungiDB:RhiirFUN_012972"/>
<dbReference type="Proteomes" id="UP000684084">
    <property type="component" value="Unassembled WGS sequence"/>
</dbReference>
<name>A0A915YR81_9GLOM</name>
<reference evidence="1" key="1">
    <citation type="submission" date="2020-05" db="EMBL/GenBank/DDBJ databases">
        <authorList>
            <person name="Rincon C."/>
            <person name="Sanders R I."/>
            <person name="Robbins C."/>
            <person name="Chaturvedi A."/>
        </authorList>
    </citation>
    <scope>NUCLEOTIDE SEQUENCE</scope>
    <source>
        <strain evidence="1">CHB12</strain>
    </source>
</reference>
<dbReference type="OrthoDB" id="2446120at2759"/>
<evidence type="ECO:0000313" key="2">
    <source>
        <dbReference type="Proteomes" id="UP000684084"/>
    </source>
</evidence>
<comment type="caution">
    <text evidence="1">The sequence shown here is derived from an EMBL/GenBank/DDBJ whole genome shotgun (WGS) entry which is preliminary data.</text>
</comment>
<proteinExistence type="predicted"/>
<evidence type="ECO:0008006" key="3">
    <source>
        <dbReference type="Google" id="ProtNLM"/>
    </source>
</evidence>
<sequence length="208" mass="24058">MQHLSEVLFPIKNAILAVEAANSTLADVYVNLIKIAAVIQNLPADKYKGFCNHFKPNYLQRLAIKLFSITPSFAACERIFSFLGWLYGKCRTRLEIDKLEELAKVYQFNLSTVAEKFHKIQTKISSETMKNIAETVFNKFEEEAYLEESENAELPNPAEHFYTNEQDLNLDILNMINFQSLIFVITMSTKNQVMMNPVMKMMKMMNMM</sequence>
<dbReference type="EMBL" id="CAGKOT010000003">
    <property type="protein sequence ID" value="CAB5319998.1"/>
    <property type="molecule type" value="Genomic_DNA"/>
</dbReference>
<dbReference type="AlphaFoldDB" id="A0A915YR81"/>
<protein>
    <recommendedName>
        <fullName evidence="3">HAT C-terminal dimerisation domain-containing protein</fullName>
    </recommendedName>
</protein>